<evidence type="ECO:0000256" key="3">
    <source>
        <dbReference type="ARBA" id="ARBA00010895"/>
    </source>
</evidence>
<comment type="caution">
    <text evidence="7">The sequence shown here is derived from an EMBL/GenBank/DDBJ whole genome shotgun (WGS) entry which is preliminary data.</text>
</comment>
<dbReference type="EMBL" id="CAJVRM010000029">
    <property type="protein sequence ID" value="CAG8971916.1"/>
    <property type="molecule type" value="Genomic_DNA"/>
</dbReference>
<accession>A0A9N9LI17</accession>
<comment type="function">
    <text evidence="1">Required for respiratory activity and maintenance and expression of the mitochondrial genome.</text>
</comment>
<dbReference type="Pfam" id="PF06413">
    <property type="entry name" value="Neugrin"/>
    <property type="match status" value="1"/>
</dbReference>
<dbReference type="PANTHER" id="PTHR13475:SF3">
    <property type="entry name" value="NEUGRIN"/>
    <property type="match status" value="1"/>
</dbReference>
<evidence type="ECO:0000256" key="4">
    <source>
        <dbReference type="ARBA" id="ARBA00013566"/>
    </source>
</evidence>
<feature type="region of interest" description="Disordered" evidence="6">
    <location>
        <begin position="132"/>
        <end position="201"/>
    </location>
</feature>
<dbReference type="GO" id="GO:0005634">
    <property type="term" value="C:nucleus"/>
    <property type="evidence" value="ECO:0007669"/>
    <property type="project" value="TreeGrafter"/>
</dbReference>
<comment type="similarity">
    <text evidence="3">Belongs to the RRG9 family.</text>
</comment>
<gene>
    <name evidence="7" type="ORF">HYALB_00007832</name>
</gene>
<evidence type="ECO:0000256" key="2">
    <source>
        <dbReference type="ARBA" id="ARBA00004173"/>
    </source>
</evidence>
<organism evidence="7 8">
    <name type="scientific">Hymenoscyphus albidus</name>
    <dbReference type="NCBI Taxonomy" id="595503"/>
    <lineage>
        <taxon>Eukaryota</taxon>
        <taxon>Fungi</taxon>
        <taxon>Dikarya</taxon>
        <taxon>Ascomycota</taxon>
        <taxon>Pezizomycotina</taxon>
        <taxon>Leotiomycetes</taxon>
        <taxon>Helotiales</taxon>
        <taxon>Helotiaceae</taxon>
        <taxon>Hymenoscyphus</taxon>
    </lineage>
</organism>
<evidence type="ECO:0000313" key="8">
    <source>
        <dbReference type="Proteomes" id="UP000701801"/>
    </source>
</evidence>
<feature type="region of interest" description="Disordered" evidence="6">
    <location>
        <begin position="334"/>
        <end position="406"/>
    </location>
</feature>
<dbReference type="PANTHER" id="PTHR13475">
    <property type="entry name" value="NEUGRIN"/>
    <property type="match status" value="1"/>
</dbReference>
<sequence length="406" mass="45624">MPCPCSINSLRSFVRAVAHVDIPATPSSVSRFTLLRPQAAIRSLPGHRAPIQCRFKSTESTSASAVEDVDSIPESNRSFKSREMDKILSATTVAAFSPEAIDAILEESKSAPPIISEVPVIDRSALRLLNSRNSQSSEGKHEKRQGEKGFIPASREAKESNQGFALRYSSPRAPVSTASTSRSTREKRTAAGDDRKPVDNWVPHKEPWQIQKAALKEKFPDGWNPLKRLSPDAMAGIRALHAQMPEKFTTQFLADHFEISAEGIRRILKSKWVPTPEVQTDRELRWFRRGERVWSRMAELGVKPPRVWRDAGIGRGKPEWMKPREERPKPALLTYPRREGGNFGENLNKPLQRSHTDEMPELITTRRPGPGENSGENLNRSLQESHMDEMPELITTRRPGPGPDEQ</sequence>
<comment type="subcellular location">
    <subcellularLocation>
        <location evidence="2">Mitochondrion</location>
    </subcellularLocation>
</comment>
<protein>
    <recommendedName>
        <fullName evidence="4">Required for respiratory growth protein 9, mitochondrial</fullName>
    </recommendedName>
</protein>
<evidence type="ECO:0000256" key="6">
    <source>
        <dbReference type="SAM" id="MobiDB-lite"/>
    </source>
</evidence>
<keyword evidence="5" id="KW-0809">Transit peptide</keyword>
<evidence type="ECO:0000256" key="5">
    <source>
        <dbReference type="ARBA" id="ARBA00022946"/>
    </source>
</evidence>
<evidence type="ECO:0000256" key="1">
    <source>
        <dbReference type="ARBA" id="ARBA00003548"/>
    </source>
</evidence>
<feature type="compositionally biased region" description="Basic and acidic residues" evidence="6">
    <location>
        <begin position="138"/>
        <end position="147"/>
    </location>
</feature>
<keyword evidence="8" id="KW-1185">Reference proteome</keyword>
<reference evidence="7" key="1">
    <citation type="submission" date="2021-07" db="EMBL/GenBank/DDBJ databases">
        <authorList>
            <person name="Durling M."/>
        </authorList>
    </citation>
    <scope>NUCLEOTIDE SEQUENCE</scope>
</reference>
<dbReference type="GO" id="GO:0005739">
    <property type="term" value="C:mitochondrion"/>
    <property type="evidence" value="ECO:0007669"/>
    <property type="project" value="UniProtKB-SubCell"/>
</dbReference>
<dbReference type="InterPro" id="IPR010487">
    <property type="entry name" value="NGRN/Rrg9"/>
</dbReference>
<name>A0A9N9LI17_9HELO</name>
<evidence type="ECO:0000313" key="7">
    <source>
        <dbReference type="EMBL" id="CAG8971916.1"/>
    </source>
</evidence>
<dbReference type="AlphaFoldDB" id="A0A9N9LI17"/>
<dbReference type="Proteomes" id="UP000701801">
    <property type="component" value="Unassembled WGS sequence"/>
</dbReference>
<dbReference type="OrthoDB" id="5578174at2759"/>
<proteinExistence type="inferred from homology"/>
<feature type="compositionally biased region" description="Basic and acidic residues" evidence="6">
    <location>
        <begin position="183"/>
        <end position="201"/>
    </location>
</feature>